<organism evidence="2 3">
    <name type="scientific">Massilia niabensis</name>
    <dbReference type="NCBI Taxonomy" id="544910"/>
    <lineage>
        <taxon>Bacteria</taxon>
        <taxon>Pseudomonadati</taxon>
        <taxon>Pseudomonadota</taxon>
        <taxon>Betaproteobacteria</taxon>
        <taxon>Burkholderiales</taxon>
        <taxon>Oxalobacteraceae</taxon>
        <taxon>Telluria group</taxon>
        <taxon>Massilia</taxon>
    </lineage>
</organism>
<dbReference type="EMBL" id="JBHSMU010000019">
    <property type="protein sequence ID" value="MFC5462789.1"/>
    <property type="molecule type" value="Genomic_DNA"/>
</dbReference>
<accession>A0ABW0LAM5</accession>
<dbReference type="RefSeq" id="WP_379786280.1">
    <property type="nucleotide sequence ID" value="NZ_JBHSMU010000019.1"/>
</dbReference>
<feature type="signal peptide" evidence="1">
    <location>
        <begin position="1"/>
        <end position="25"/>
    </location>
</feature>
<keyword evidence="1" id="KW-0732">Signal</keyword>
<gene>
    <name evidence="2" type="ORF">ACFPN5_23530</name>
</gene>
<name>A0ABW0LAM5_9BURK</name>
<evidence type="ECO:0000313" key="2">
    <source>
        <dbReference type="EMBL" id="MFC5462789.1"/>
    </source>
</evidence>
<evidence type="ECO:0000256" key="1">
    <source>
        <dbReference type="SAM" id="SignalP"/>
    </source>
</evidence>
<dbReference type="Proteomes" id="UP001596050">
    <property type="component" value="Unassembled WGS sequence"/>
</dbReference>
<evidence type="ECO:0000313" key="3">
    <source>
        <dbReference type="Proteomes" id="UP001596050"/>
    </source>
</evidence>
<reference evidence="3" key="1">
    <citation type="journal article" date="2019" name="Int. J. Syst. Evol. Microbiol.">
        <title>The Global Catalogue of Microorganisms (GCM) 10K type strain sequencing project: providing services to taxonomists for standard genome sequencing and annotation.</title>
        <authorList>
            <consortium name="The Broad Institute Genomics Platform"/>
            <consortium name="The Broad Institute Genome Sequencing Center for Infectious Disease"/>
            <person name="Wu L."/>
            <person name="Ma J."/>
        </authorList>
    </citation>
    <scope>NUCLEOTIDE SEQUENCE [LARGE SCALE GENOMIC DNA]</scope>
    <source>
        <strain evidence="3">KACC 12649</strain>
    </source>
</reference>
<protein>
    <submittedName>
        <fullName evidence="2">Post-PEP-CTERM-1 domain-containing protein</fullName>
    </submittedName>
</protein>
<proteinExistence type="predicted"/>
<feature type="chain" id="PRO_5045731784" evidence="1">
    <location>
        <begin position="26"/>
        <end position="140"/>
    </location>
</feature>
<dbReference type="NCBIfam" id="NF047450">
    <property type="entry name" value="post-PEP-CTERM_1"/>
    <property type="match status" value="1"/>
</dbReference>
<comment type="caution">
    <text evidence="2">The sequence shown here is derived from an EMBL/GenBank/DDBJ whole genome shotgun (WGS) entry which is preliminary data.</text>
</comment>
<sequence length="140" mass="14586">MHTPVFTLRGVIAIAALALTGSAFAAGQADQTVAKDPRTGKIRNATAAEAKQLNDLRAADRAAQKAARVASGAPAAGVVRLQQNGIVAAHVDEESVMYSVMHRTADGKLEVNCIHGKSAAESALNTAVTTHSKEHQHEVQ</sequence>
<keyword evidence="3" id="KW-1185">Reference proteome</keyword>